<accession>A0A5M3N7A8</accession>
<dbReference type="GeneID" id="19211775"/>
<comment type="caution">
    <text evidence="2">The sequence shown here is derived from an EMBL/GenBank/DDBJ whole genome shotgun (WGS) entry which is preliminary data.</text>
</comment>
<sequence length="374" mass="41314">MSKCLCDKCSQIDLYGILAHGVPVEARIPLDSVVNVLSKSTTCSLCLIVLTAVRRTWLLDDYTQADLSGIDLALYSGGNRDLSYLDFAADSGSTPITIHVFYSYIPPEIETAVGPSHSRLPTIQLMAGDAHLFGRSQEGHGRVVEDTLDVSYIKQWLHACESTHGGRCTAPSWATDDELPSSVRMLDVVDMALVPAPPKCRYLSLSYVWGSAAECNHRSYCTNSANLARRSRRCGVELSTLPATISDAVLLARELDERYLWIDALCISQDDPIHKAEQISAMDRIYTRAILTVFAAGGSSANAPLPGFRSGTRVVQQVIEEVQDLHLVVPFPAALDELAQTTWDSRAWTYQEMMLSRRRLFFTPSQVIFECCTD</sequence>
<feature type="non-terminal residue" evidence="2">
    <location>
        <position position="374"/>
    </location>
</feature>
<dbReference type="PANTHER" id="PTHR33112:SF12">
    <property type="entry name" value="HETEROKARYON INCOMPATIBILITY DOMAIN-CONTAINING PROTEIN"/>
    <property type="match status" value="1"/>
</dbReference>
<dbReference type="AlphaFoldDB" id="A0A5M3N7A8"/>
<dbReference type="KEGG" id="cput:CONPUDRAFT_96726"/>
<evidence type="ECO:0000313" key="2">
    <source>
        <dbReference type="EMBL" id="EIW87340.1"/>
    </source>
</evidence>
<organism evidence="2 3">
    <name type="scientific">Coniophora puteana (strain RWD-64-598)</name>
    <name type="common">Brown rot fungus</name>
    <dbReference type="NCBI Taxonomy" id="741705"/>
    <lineage>
        <taxon>Eukaryota</taxon>
        <taxon>Fungi</taxon>
        <taxon>Dikarya</taxon>
        <taxon>Basidiomycota</taxon>
        <taxon>Agaricomycotina</taxon>
        <taxon>Agaricomycetes</taxon>
        <taxon>Agaricomycetidae</taxon>
        <taxon>Boletales</taxon>
        <taxon>Coniophorineae</taxon>
        <taxon>Coniophoraceae</taxon>
        <taxon>Coniophora</taxon>
    </lineage>
</organism>
<reference evidence="3" key="1">
    <citation type="journal article" date="2012" name="Science">
        <title>The Paleozoic origin of enzymatic lignin decomposition reconstructed from 31 fungal genomes.</title>
        <authorList>
            <person name="Floudas D."/>
            <person name="Binder M."/>
            <person name="Riley R."/>
            <person name="Barry K."/>
            <person name="Blanchette R.A."/>
            <person name="Henrissat B."/>
            <person name="Martinez A.T."/>
            <person name="Otillar R."/>
            <person name="Spatafora J.W."/>
            <person name="Yadav J.S."/>
            <person name="Aerts A."/>
            <person name="Benoit I."/>
            <person name="Boyd A."/>
            <person name="Carlson A."/>
            <person name="Copeland A."/>
            <person name="Coutinho P.M."/>
            <person name="de Vries R.P."/>
            <person name="Ferreira P."/>
            <person name="Findley K."/>
            <person name="Foster B."/>
            <person name="Gaskell J."/>
            <person name="Glotzer D."/>
            <person name="Gorecki P."/>
            <person name="Heitman J."/>
            <person name="Hesse C."/>
            <person name="Hori C."/>
            <person name="Igarashi K."/>
            <person name="Jurgens J.A."/>
            <person name="Kallen N."/>
            <person name="Kersten P."/>
            <person name="Kohler A."/>
            <person name="Kuees U."/>
            <person name="Kumar T.K.A."/>
            <person name="Kuo A."/>
            <person name="LaButti K."/>
            <person name="Larrondo L.F."/>
            <person name="Lindquist E."/>
            <person name="Ling A."/>
            <person name="Lombard V."/>
            <person name="Lucas S."/>
            <person name="Lundell T."/>
            <person name="Martin R."/>
            <person name="McLaughlin D.J."/>
            <person name="Morgenstern I."/>
            <person name="Morin E."/>
            <person name="Murat C."/>
            <person name="Nagy L.G."/>
            <person name="Nolan M."/>
            <person name="Ohm R.A."/>
            <person name="Patyshakuliyeva A."/>
            <person name="Rokas A."/>
            <person name="Ruiz-Duenas F.J."/>
            <person name="Sabat G."/>
            <person name="Salamov A."/>
            <person name="Samejima M."/>
            <person name="Schmutz J."/>
            <person name="Slot J.C."/>
            <person name="St John F."/>
            <person name="Stenlid J."/>
            <person name="Sun H."/>
            <person name="Sun S."/>
            <person name="Syed K."/>
            <person name="Tsang A."/>
            <person name="Wiebenga A."/>
            <person name="Young D."/>
            <person name="Pisabarro A."/>
            <person name="Eastwood D.C."/>
            <person name="Martin F."/>
            <person name="Cullen D."/>
            <person name="Grigoriev I.V."/>
            <person name="Hibbett D.S."/>
        </authorList>
    </citation>
    <scope>NUCLEOTIDE SEQUENCE [LARGE SCALE GENOMIC DNA]</scope>
    <source>
        <strain evidence="3">RWD-64-598 SS2</strain>
    </source>
</reference>
<dbReference type="Proteomes" id="UP000053558">
    <property type="component" value="Unassembled WGS sequence"/>
</dbReference>
<name>A0A5M3N7A8_CONPW</name>
<gene>
    <name evidence="2" type="ORF">CONPUDRAFT_96726</name>
</gene>
<dbReference type="Pfam" id="PF06985">
    <property type="entry name" value="HET"/>
    <property type="match status" value="1"/>
</dbReference>
<dbReference type="InterPro" id="IPR010730">
    <property type="entry name" value="HET"/>
</dbReference>
<feature type="domain" description="Heterokaryon incompatibility" evidence="1">
    <location>
        <begin position="202"/>
        <end position="352"/>
    </location>
</feature>
<dbReference type="EMBL" id="JH711573">
    <property type="protein sequence ID" value="EIW87340.1"/>
    <property type="molecule type" value="Genomic_DNA"/>
</dbReference>
<dbReference type="OrthoDB" id="5125733at2759"/>
<dbReference type="PANTHER" id="PTHR33112">
    <property type="entry name" value="DOMAIN PROTEIN, PUTATIVE-RELATED"/>
    <property type="match status" value="1"/>
</dbReference>
<proteinExistence type="predicted"/>
<protein>
    <submittedName>
        <fullName evidence="2">HET-domain-containing protein</fullName>
    </submittedName>
</protein>
<evidence type="ECO:0000259" key="1">
    <source>
        <dbReference type="Pfam" id="PF06985"/>
    </source>
</evidence>
<keyword evidence="3" id="KW-1185">Reference proteome</keyword>
<evidence type="ECO:0000313" key="3">
    <source>
        <dbReference type="Proteomes" id="UP000053558"/>
    </source>
</evidence>
<dbReference type="RefSeq" id="XP_007763863.1">
    <property type="nucleotide sequence ID" value="XM_007765673.1"/>
</dbReference>